<organism evidence="2 3">
    <name type="scientific">Aureimonas jatrophae</name>
    <dbReference type="NCBI Taxonomy" id="1166073"/>
    <lineage>
        <taxon>Bacteria</taxon>
        <taxon>Pseudomonadati</taxon>
        <taxon>Pseudomonadota</taxon>
        <taxon>Alphaproteobacteria</taxon>
        <taxon>Hyphomicrobiales</taxon>
        <taxon>Aurantimonadaceae</taxon>
        <taxon>Aureimonas</taxon>
    </lineage>
</organism>
<evidence type="ECO:0000313" key="3">
    <source>
        <dbReference type="Proteomes" id="UP000198793"/>
    </source>
</evidence>
<dbReference type="STRING" id="1166073.SAMN05192530_101600"/>
<dbReference type="SUPFAM" id="SSF47413">
    <property type="entry name" value="lambda repressor-like DNA-binding domains"/>
    <property type="match status" value="1"/>
</dbReference>
<dbReference type="SMART" id="SM00530">
    <property type="entry name" value="HTH_XRE"/>
    <property type="match status" value="1"/>
</dbReference>
<dbReference type="CDD" id="cd00093">
    <property type="entry name" value="HTH_XRE"/>
    <property type="match status" value="1"/>
</dbReference>
<evidence type="ECO:0000313" key="2">
    <source>
        <dbReference type="EMBL" id="SDN65173.1"/>
    </source>
</evidence>
<sequence length="64" mass="7141">MSLPENLRRLRMTDGHSVEEVARGAGVPPALIQAVENGRREDVPPRVVRALARHFRITEAELLS</sequence>
<name>A0A1H0D4U3_9HYPH</name>
<dbReference type="RefSeq" id="WP_090668572.1">
    <property type="nucleotide sequence ID" value="NZ_FNIT01000001.1"/>
</dbReference>
<dbReference type="GO" id="GO:0003677">
    <property type="term" value="F:DNA binding"/>
    <property type="evidence" value="ECO:0007669"/>
    <property type="project" value="InterPro"/>
</dbReference>
<reference evidence="2 3" key="1">
    <citation type="submission" date="2016-10" db="EMBL/GenBank/DDBJ databases">
        <authorList>
            <person name="de Groot N.N."/>
        </authorList>
    </citation>
    <scope>NUCLEOTIDE SEQUENCE [LARGE SCALE GENOMIC DNA]</scope>
    <source>
        <strain evidence="3">L7-484,KACC 16230,DSM 25025</strain>
    </source>
</reference>
<dbReference type="EMBL" id="FNIT01000001">
    <property type="protein sequence ID" value="SDN65173.1"/>
    <property type="molecule type" value="Genomic_DNA"/>
</dbReference>
<dbReference type="AlphaFoldDB" id="A0A1H0D4U3"/>
<dbReference type="OrthoDB" id="7907433at2"/>
<gene>
    <name evidence="2" type="ORF">SAMN05192530_101600</name>
</gene>
<dbReference type="InterPro" id="IPR010982">
    <property type="entry name" value="Lambda_DNA-bd_dom_sf"/>
</dbReference>
<dbReference type="PROSITE" id="PS50943">
    <property type="entry name" value="HTH_CROC1"/>
    <property type="match status" value="1"/>
</dbReference>
<dbReference type="Gene3D" id="1.10.260.40">
    <property type="entry name" value="lambda repressor-like DNA-binding domains"/>
    <property type="match status" value="1"/>
</dbReference>
<feature type="domain" description="HTH cro/C1-type" evidence="1">
    <location>
        <begin position="7"/>
        <end position="62"/>
    </location>
</feature>
<dbReference type="InterPro" id="IPR001387">
    <property type="entry name" value="Cro/C1-type_HTH"/>
</dbReference>
<evidence type="ECO:0000259" key="1">
    <source>
        <dbReference type="PROSITE" id="PS50943"/>
    </source>
</evidence>
<dbReference type="Pfam" id="PF13560">
    <property type="entry name" value="HTH_31"/>
    <property type="match status" value="1"/>
</dbReference>
<keyword evidence="3" id="KW-1185">Reference proteome</keyword>
<protein>
    <submittedName>
        <fullName evidence="2">Helix-turn-helix domain-containing protein</fullName>
    </submittedName>
</protein>
<accession>A0A1H0D4U3</accession>
<dbReference type="Proteomes" id="UP000198793">
    <property type="component" value="Unassembled WGS sequence"/>
</dbReference>
<proteinExistence type="predicted"/>